<name>A0A6C0L9D1_9ZZZZ</name>
<protein>
    <submittedName>
        <fullName evidence="2">Uncharacterized protein</fullName>
    </submittedName>
</protein>
<accession>A0A6C0L9D1</accession>
<reference evidence="2" key="1">
    <citation type="journal article" date="2020" name="Nature">
        <title>Giant virus diversity and host interactions through global metagenomics.</title>
        <authorList>
            <person name="Schulz F."/>
            <person name="Roux S."/>
            <person name="Paez-Espino D."/>
            <person name="Jungbluth S."/>
            <person name="Walsh D.A."/>
            <person name="Denef V.J."/>
            <person name="McMahon K.D."/>
            <person name="Konstantinidis K.T."/>
            <person name="Eloe-Fadrosh E.A."/>
            <person name="Kyrpides N.C."/>
            <person name="Woyke T."/>
        </authorList>
    </citation>
    <scope>NUCLEOTIDE SEQUENCE</scope>
    <source>
        <strain evidence="2">GVMAG-M-3300027759-42</strain>
    </source>
</reference>
<evidence type="ECO:0000313" key="2">
    <source>
        <dbReference type="EMBL" id="QHU27027.1"/>
    </source>
</evidence>
<feature type="transmembrane region" description="Helical" evidence="1">
    <location>
        <begin position="433"/>
        <end position="453"/>
    </location>
</feature>
<feature type="transmembrane region" description="Helical" evidence="1">
    <location>
        <begin position="465"/>
        <end position="484"/>
    </location>
</feature>
<keyword evidence="1" id="KW-0472">Membrane</keyword>
<feature type="transmembrane region" description="Helical" evidence="1">
    <location>
        <begin position="294"/>
        <end position="316"/>
    </location>
</feature>
<sequence length="493" mass="54820">MAFFDKDKSVPVDRKFLSYSYPETILFNQGQWEKKILASANYYYKITYPIGTGSNGARLVYANQGVPSTYTPTYMYIFSLLHNNITGITDDDPTIIGELVIEHKNNSNDNKLFLCILLKGQDSAYGGKSSTIDNIITMIQSDPTSTSVTDSGVTNKYKNSCEMLLDKQDIKKNQNCFIYKDTIHLNNTVIVFTKPIELGDASISNLISKFENTTDLFSISAPTNYESETSGATNSSSETSDNTILGREVVDDIYIDCQPTGSSLEDIATYNIPLASALSNDMQKIDLMKTSVNFFLFCLGLILVYIGVPMLYKMAIIDKTIDNVPGKDARLKTIRSADVLIIIVCAIYIIASFYYGFKEDGDFSMITNGLFGFVVLGISISLIMIKKLDRDYNTHNGETIQQDNNAPEAQADSKGVFAILSGCFAFLFSTKGALTHVLVCNFIALLILGSLWGTGKIDEPTFRKHMYWTLFFYIPLWVSLFIFLSSQGPAQPT</sequence>
<feature type="transmembrane region" description="Helical" evidence="1">
    <location>
        <begin position="337"/>
        <end position="357"/>
    </location>
</feature>
<feature type="transmembrane region" description="Helical" evidence="1">
    <location>
        <begin position="363"/>
        <end position="385"/>
    </location>
</feature>
<keyword evidence="1" id="KW-1133">Transmembrane helix</keyword>
<keyword evidence="1" id="KW-0812">Transmembrane</keyword>
<organism evidence="2">
    <name type="scientific">viral metagenome</name>
    <dbReference type="NCBI Taxonomy" id="1070528"/>
    <lineage>
        <taxon>unclassified sequences</taxon>
        <taxon>metagenomes</taxon>
        <taxon>organismal metagenomes</taxon>
    </lineage>
</organism>
<dbReference type="AlphaFoldDB" id="A0A6C0L9D1"/>
<dbReference type="EMBL" id="MN740448">
    <property type="protein sequence ID" value="QHU27027.1"/>
    <property type="molecule type" value="Genomic_DNA"/>
</dbReference>
<proteinExistence type="predicted"/>
<evidence type="ECO:0000256" key="1">
    <source>
        <dbReference type="SAM" id="Phobius"/>
    </source>
</evidence>